<evidence type="ECO:0000313" key="1">
    <source>
        <dbReference type="EMBL" id="KKN33847.1"/>
    </source>
</evidence>
<proteinExistence type="predicted"/>
<feature type="non-terminal residue" evidence="1">
    <location>
        <position position="33"/>
    </location>
</feature>
<sequence>MTEKELEDLLVRLGRERRDDAMKEYLTLKMEER</sequence>
<accession>A0A0F9Q9X7</accession>
<organism evidence="1">
    <name type="scientific">marine sediment metagenome</name>
    <dbReference type="NCBI Taxonomy" id="412755"/>
    <lineage>
        <taxon>unclassified sequences</taxon>
        <taxon>metagenomes</taxon>
        <taxon>ecological metagenomes</taxon>
    </lineage>
</organism>
<gene>
    <name evidence="1" type="ORF">LCGC14_0799810</name>
</gene>
<dbReference type="EMBL" id="LAZR01002147">
    <property type="protein sequence ID" value="KKN33847.1"/>
    <property type="molecule type" value="Genomic_DNA"/>
</dbReference>
<comment type="caution">
    <text evidence="1">The sequence shown here is derived from an EMBL/GenBank/DDBJ whole genome shotgun (WGS) entry which is preliminary data.</text>
</comment>
<reference evidence="1" key="1">
    <citation type="journal article" date="2015" name="Nature">
        <title>Complex archaea that bridge the gap between prokaryotes and eukaryotes.</title>
        <authorList>
            <person name="Spang A."/>
            <person name="Saw J.H."/>
            <person name="Jorgensen S.L."/>
            <person name="Zaremba-Niedzwiedzka K."/>
            <person name="Martijn J."/>
            <person name="Lind A.E."/>
            <person name="van Eijk R."/>
            <person name="Schleper C."/>
            <person name="Guy L."/>
            <person name="Ettema T.J."/>
        </authorList>
    </citation>
    <scope>NUCLEOTIDE SEQUENCE</scope>
</reference>
<protein>
    <submittedName>
        <fullName evidence="1">Uncharacterized protein</fullName>
    </submittedName>
</protein>
<dbReference type="AlphaFoldDB" id="A0A0F9Q9X7"/>
<name>A0A0F9Q9X7_9ZZZZ</name>